<reference evidence="1" key="1">
    <citation type="submission" date="2021-01" db="EMBL/GenBank/DDBJ databases">
        <authorList>
            <person name="Corre E."/>
            <person name="Pelletier E."/>
            <person name="Niang G."/>
            <person name="Scheremetjew M."/>
            <person name="Finn R."/>
            <person name="Kale V."/>
            <person name="Holt S."/>
            <person name="Cochrane G."/>
            <person name="Meng A."/>
            <person name="Brown T."/>
            <person name="Cohen L."/>
        </authorList>
    </citation>
    <scope>NUCLEOTIDE SEQUENCE</scope>
    <source>
        <strain evidence="1">CCMP125</strain>
    </source>
</reference>
<organism evidence="1">
    <name type="scientific">Entomoneis paludosa</name>
    <dbReference type="NCBI Taxonomy" id="265537"/>
    <lineage>
        <taxon>Eukaryota</taxon>
        <taxon>Sar</taxon>
        <taxon>Stramenopiles</taxon>
        <taxon>Ochrophyta</taxon>
        <taxon>Bacillariophyta</taxon>
        <taxon>Bacillariophyceae</taxon>
        <taxon>Bacillariophycidae</taxon>
        <taxon>Entomoneidaceae</taxon>
        <taxon>Entomoneis</taxon>
    </lineage>
</organism>
<accession>A0A7S2YH07</accession>
<proteinExistence type="predicted"/>
<gene>
    <name evidence="1" type="ORF">APAL1065_LOCUS17010</name>
</gene>
<dbReference type="EMBL" id="HBHT01025339">
    <property type="protein sequence ID" value="CAD9976887.1"/>
    <property type="molecule type" value="Transcribed_RNA"/>
</dbReference>
<name>A0A7S2YH07_9STRA</name>
<protein>
    <submittedName>
        <fullName evidence="1">Uncharacterized protein</fullName>
    </submittedName>
</protein>
<evidence type="ECO:0000313" key="1">
    <source>
        <dbReference type="EMBL" id="CAD9976887.1"/>
    </source>
</evidence>
<dbReference type="AlphaFoldDB" id="A0A7S2YH07"/>
<sequence>MVPSIILCTPQNNKTRTMLASSSSSFNINPASTGQRRFAYFCHYKTCPIKSNAILEFDINIPMSKLIAQVGAKLLLTINDPSAWCIVSHGNFKVKRAKDLYDGGQYTLVSEPLYRLCLAPRDLNENKENAVAAGNNKQR</sequence>